<accession>A0ABM9N613</accession>
<proteinExistence type="predicted"/>
<reference evidence="1 2" key="1">
    <citation type="submission" date="2024-01" db="EMBL/GenBank/DDBJ databases">
        <authorList>
            <person name="Botero Cardona J."/>
        </authorList>
    </citation>
    <scope>NUCLEOTIDE SEQUENCE [LARGE SCALE GENOMIC DNA]</scope>
    <source>
        <strain evidence="1 2">LMG 33000</strain>
    </source>
</reference>
<evidence type="ECO:0000313" key="1">
    <source>
        <dbReference type="EMBL" id="CAK8054670.1"/>
    </source>
</evidence>
<organism evidence="1 2">
    <name type="scientific">Eupransor demetentiae</name>
    <dbReference type="NCBI Taxonomy" id="3109584"/>
    <lineage>
        <taxon>Bacteria</taxon>
        <taxon>Bacillati</taxon>
        <taxon>Bacillota</taxon>
        <taxon>Bacilli</taxon>
        <taxon>Lactobacillales</taxon>
        <taxon>Lactobacillaceae</taxon>
        <taxon>Eupransor</taxon>
    </lineage>
</organism>
<dbReference type="RefSeq" id="WP_349642213.1">
    <property type="nucleotide sequence ID" value="NZ_CAWVOH010000002.1"/>
</dbReference>
<comment type="caution">
    <text evidence="1">The sequence shown here is derived from an EMBL/GenBank/DDBJ whole genome shotgun (WGS) entry which is preliminary data.</text>
</comment>
<dbReference type="EMBL" id="CAWVOH010000002">
    <property type="protein sequence ID" value="CAK8054670.1"/>
    <property type="molecule type" value="Genomic_DNA"/>
</dbReference>
<gene>
    <name evidence="1" type="ORF">R54876_GBNLAHCA_01244</name>
</gene>
<name>A0ABM9N613_9LACO</name>
<protein>
    <submittedName>
        <fullName evidence="1">Uncharacterized protein</fullName>
    </submittedName>
</protein>
<keyword evidence="2" id="KW-1185">Reference proteome</keyword>
<dbReference type="Proteomes" id="UP001314241">
    <property type="component" value="Unassembled WGS sequence"/>
</dbReference>
<sequence>MTMVAATVIAFEDKMPYFLVKQAKGEDAEFFAVKVHRHEETTSLGTILNAFKHAGVKNFDQWRIGELSAVKNQSGELMPLYSFEVSDRKAVQKELEGDLVFESADKIKDLLMTLNPSAFTSFEDLKD</sequence>
<evidence type="ECO:0000313" key="2">
    <source>
        <dbReference type="Proteomes" id="UP001314241"/>
    </source>
</evidence>